<evidence type="ECO:0000256" key="1">
    <source>
        <dbReference type="ARBA" id="ARBA00022741"/>
    </source>
</evidence>
<dbReference type="PANTHER" id="PTHR43261:SF6">
    <property type="entry name" value="ELONGATION FACTOR G-LIKE PROTEIN"/>
    <property type="match status" value="1"/>
</dbReference>
<accession>A0A810PZ12</accession>
<dbReference type="GO" id="GO:0003924">
    <property type="term" value="F:GTPase activity"/>
    <property type="evidence" value="ECO:0007669"/>
    <property type="project" value="InterPro"/>
</dbReference>
<dbReference type="GO" id="GO:0003746">
    <property type="term" value="F:translation elongation factor activity"/>
    <property type="evidence" value="ECO:0007669"/>
    <property type="project" value="UniProtKB-KW"/>
</dbReference>
<dbReference type="Pfam" id="PF00679">
    <property type="entry name" value="EFG_C"/>
    <property type="match status" value="1"/>
</dbReference>
<dbReference type="InterPro" id="IPR014721">
    <property type="entry name" value="Ribsml_uS5_D2-typ_fold_subgr"/>
</dbReference>
<dbReference type="Pfam" id="PF22042">
    <property type="entry name" value="EF-G_D2"/>
    <property type="match status" value="1"/>
</dbReference>
<dbReference type="PANTHER" id="PTHR43261">
    <property type="entry name" value="TRANSLATION ELONGATION FACTOR G-RELATED"/>
    <property type="match status" value="1"/>
</dbReference>
<dbReference type="InterPro" id="IPR053905">
    <property type="entry name" value="EF-G-like_DII"/>
</dbReference>
<dbReference type="GO" id="GO:0005525">
    <property type="term" value="F:GTP binding"/>
    <property type="evidence" value="ECO:0007669"/>
    <property type="project" value="UniProtKB-KW"/>
</dbReference>
<dbReference type="Gene3D" id="3.40.50.300">
    <property type="entry name" value="P-loop containing nucleotide triphosphate hydrolases"/>
    <property type="match status" value="1"/>
</dbReference>
<keyword evidence="4" id="KW-0648">Protein biosynthesis</keyword>
<organism evidence="4 5">
    <name type="scientific">Vescimonas fastidiosa</name>
    <dbReference type="NCBI Taxonomy" id="2714353"/>
    <lineage>
        <taxon>Bacteria</taxon>
        <taxon>Bacillati</taxon>
        <taxon>Bacillota</taxon>
        <taxon>Clostridia</taxon>
        <taxon>Eubacteriales</taxon>
        <taxon>Oscillospiraceae</taxon>
        <taxon>Vescimonas</taxon>
    </lineage>
</organism>
<dbReference type="InterPro" id="IPR041095">
    <property type="entry name" value="EFG_II"/>
</dbReference>
<dbReference type="CDD" id="cd16262">
    <property type="entry name" value="EFG_III"/>
    <property type="match status" value="1"/>
</dbReference>
<feature type="domain" description="Tr-type G" evidence="3">
    <location>
        <begin position="4"/>
        <end position="270"/>
    </location>
</feature>
<dbReference type="PROSITE" id="PS51722">
    <property type="entry name" value="G_TR_2"/>
    <property type="match status" value="1"/>
</dbReference>
<keyword evidence="5" id="KW-1185">Reference proteome</keyword>
<dbReference type="AlphaFoldDB" id="A0A810PZ12"/>
<dbReference type="FunFam" id="3.30.70.240:FF:000001">
    <property type="entry name" value="Elongation factor G"/>
    <property type="match status" value="1"/>
</dbReference>
<dbReference type="PRINTS" id="PR00315">
    <property type="entry name" value="ELONGATNFCT"/>
</dbReference>
<dbReference type="InterPro" id="IPR009022">
    <property type="entry name" value="EFG_III"/>
</dbReference>
<dbReference type="InterPro" id="IPR047872">
    <property type="entry name" value="EFG_IV"/>
</dbReference>
<sequence length="683" mass="73575">MTANEIRNICLLGHGGSGKTTLAEQMLFMTKGTDRFGKTVDGNTTCDYDAEEIKRQISISLAFAPVKYNNVKINVMDAPGNFDFSGEALSAIRAAECAVIVGNAKDGLSVGMERTWKMLGKKPRMMFINRVEEANADYAACVDAVKAKFGTAIAPIVATKADANKAVTVIVDLLHNKAYDAKGECAIPGDMADEVEALRAELMEAAAGADEELMEKFFETMELSAADMAKGLKIGVRDGSVCPVLCGSAVTGLGVDMLLKTIVDLVPVATDMPAEKAKDESGNEVEVAFDPNGPTAAIVFKTISDQYGKFSMIKVVRGKVTGDMSLYNPATGNTEKLGRLYSMKGKKGEEIKEICCGDIGAIGKMDRVKTGNTLCDAKNVVILEGIEYPAPCYERAIAPKVKQEVEKMGTGLNKLNEEDPTFHVSNNAETHQTVISGTGDIQIDVLCAKLKSRFGVETELSAPRVAYREKIRSKVEKRGRYKKQTGGSGQFGDVVITFEPQNEQEDMIFEEAVFGGSVPKNYFPAVEKGLRKCCLNGVLAGYPVVFLKATLTDGSYHPVDSSDIAFQLAAGLAFKEALPEAKPVLMEPIGELKVTVPDSFVGDVMGDLNKRRGRVMGMNPTGDGETVLEAEVPMAEMMSYAIDLRSMTQSRGTFVFSFVRYEDCPAAAQEKAIAEAKAMAEAE</sequence>
<dbReference type="Gene3D" id="3.30.70.240">
    <property type="match status" value="1"/>
</dbReference>
<dbReference type="InterPro" id="IPR000640">
    <property type="entry name" value="EFG_V-like"/>
</dbReference>
<dbReference type="SUPFAM" id="SSF54980">
    <property type="entry name" value="EF-G C-terminal domain-like"/>
    <property type="match status" value="2"/>
</dbReference>
<dbReference type="InterPro" id="IPR035649">
    <property type="entry name" value="EFG_V"/>
</dbReference>
<evidence type="ECO:0000313" key="5">
    <source>
        <dbReference type="Proteomes" id="UP000681343"/>
    </source>
</evidence>
<dbReference type="CDD" id="cd03713">
    <property type="entry name" value="EFG_mtEFG_C"/>
    <property type="match status" value="1"/>
</dbReference>
<geneLocation type="plasmid" evidence="4 5">
    <name>pMM35_01</name>
</geneLocation>
<dbReference type="CDD" id="cd01434">
    <property type="entry name" value="EFG_mtEFG1_IV"/>
    <property type="match status" value="1"/>
</dbReference>
<dbReference type="Pfam" id="PF00009">
    <property type="entry name" value="GTP_EFTU"/>
    <property type="match status" value="1"/>
</dbReference>
<evidence type="ECO:0000256" key="2">
    <source>
        <dbReference type="ARBA" id="ARBA00023134"/>
    </source>
</evidence>
<dbReference type="Pfam" id="PF14492">
    <property type="entry name" value="EFG_III"/>
    <property type="match status" value="1"/>
</dbReference>
<dbReference type="SUPFAM" id="SSF50447">
    <property type="entry name" value="Translation proteins"/>
    <property type="match status" value="1"/>
</dbReference>
<name>A0A810PZ12_9FIRM</name>
<keyword evidence="4" id="KW-0614">Plasmid</keyword>
<evidence type="ECO:0000259" key="3">
    <source>
        <dbReference type="PROSITE" id="PS51722"/>
    </source>
</evidence>
<dbReference type="Proteomes" id="UP000681343">
    <property type="component" value="Plasmid pMM35_01"/>
</dbReference>
<dbReference type="Pfam" id="PF03764">
    <property type="entry name" value="EFG_IV"/>
    <property type="match status" value="1"/>
</dbReference>
<dbReference type="NCBIfam" id="NF009381">
    <property type="entry name" value="PRK12740.1-5"/>
    <property type="match status" value="1"/>
</dbReference>
<dbReference type="InterPro" id="IPR027417">
    <property type="entry name" value="P-loop_NTPase"/>
</dbReference>
<gene>
    <name evidence="4" type="ORF">MM35RIKEN_14840</name>
</gene>
<protein>
    <submittedName>
        <fullName evidence="4">Elongation factor G</fullName>
    </submittedName>
</protein>
<dbReference type="Gene3D" id="2.40.30.10">
    <property type="entry name" value="Translation factors"/>
    <property type="match status" value="1"/>
</dbReference>
<dbReference type="SUPFAM" id="SSF52540">
    <property type="entry name" value="P-loop containing nucleoside triphosphate hydrolases"/>
    <property type="match status" value="1"/>
</dbReference>
<evidence type="ECO:0000313" key="4">
    <source>
        <dbReference type="EMBL" id="BCK79292.1"/>
    </source>
</evidence>
<dbReference type="KEGG" id="vfa:MM35RIKEN_14840"/>
<dbReference type="CDD" id="cd04170">
    <property type="entry name" value="EF-G_bact"/>
    <property type="match status" value="1"/>
</dbReference>
<dbReference type="Gene3D" id="3.30.70.870">
    <property type="entry name" value="Elongation Factor G (Translational Gtpase), domain 3"/>
    <property type="match status" value="1"/>
</dbReference>
<dbReference type="RefSeq" id="WP_212820750.1">
    <property type="nucleotide sequence ID" value="NZ_AP023416.1"/>
</dbReference>
<dbReference type="SUPFAM" id="SSF54211">
    <property type="entry name" value="Ribosomal protein S5 domain 2-like"/>
    <property type="match status" value="1"/>
</dbReference>
<dbReference type="FunFam" id="3.30.230.10:FF:000003">
    <property type="entry name" value="Elongation factor G"/>
    <property type="match status" value="1"/>
</dbReference>
<dbReference type="SMART" id="SM00838">
    <property type="entry name" value="EFG_C"/>
    <property type="match status" value="1"/>
</dbReference>
<reference evidence="4" key="1">
    <citation type="submission" date="2020-09" db="EMBL/GenBank/DDBJ databases">
        <title>New species isolated from human feces.</title>
        <authorList>
            <person name="Kitahara M."/>
            <person name="Shigeno Y."/>
            <person name="Shime M."/>
            <person name="Matsumoto Y."/>
            <person name="Nakamura S."/>
            <person name="Motooka D."/>
            <person name="Fukuoka S."/>
            <person name="Nishikawa H."/>
            <person name="Benno Y."/>
        </authorList>
    </citation>
    <scope>NUCLEOTIDE SEQUENCE</scope>
    <source>
        <strain evidence="4">MM35</strain>
        <plasmid evidence="4">pMM35_01</plasmid>
    </source>
</reference>
<proteinExistence type="predicted"/>
<dbReference type="GO" id="GO:0032790">
    <property type="term" value="P:ribosome disassembly"/>
    <property type="evidence" value="ECO:0007669"/>
    <property type="project" value="TreeGrafter"/>
</dbReference>
<dbReference type="InterPro" id="IPR020568">
    <property type="entry name" value="Ribosomal_Su5_D2-typ_SF"/>
</dbReference>
<dbReference type="InterPro" id="IPR009000">
    <property type="entry name" value="Transl_B-barrel_sf"/>
</dbReference>
<dbReference type="InterPro" id="IPR035647">
    <property type="entry name" value="EFG_III/V"/>
</dbReference>
<dbReference type="InterPro" id="IPR000795">
    <property type="entry name" value="T_Tr_GTP-bd_dom"/>
</dbReference>
<keyword evidence="1" id="KW-0547">Nucleotide-binding</keyword>
<dbReference type="SMART" id="SM00889">
    <property type="entry name" value="EFG_IV"/>
    <property type="match status" value="1"/>
</dbReference>
<dbReference type="EMBL" id="AP023416">
    <property type="protein sequence ID" value="BCK79292.1"/>
    <property type="molecule type" value="Genomic_DNA"/>
</dbReference>
<keyword evidence="4" id="KW-0251">Elongation factor</keyword>
<dbReference type="Gene3D" id="3.30.230.10">
    <property type="match status" value="1"/>
</dbReference>
<keyword evidence="2" id="KW-0342">GTP-binding</keyword>
<dbReference type="InterPro" id="IPR005517">
    <property type="entry name" value="Transl_elong_EFG/EF2_IV"/>
</dbReference>